<dbReference type="AlphaFoldDB" id="A0A366DWS8"/>
<evidence type="ECO:0000313" key="1">
    <source>
        <dbReference type="EMBL" id="RBO94527.1"/>
    </source>
</evidence>
<dbReference type="EMBL" id="QNRI01000010">
    <property type="protein sequence ID" value="RBO94527.1"/>
    <property type="molecule type" value="Genomic_DNA"/>
</dbReference>
<proteinExistence type="predicted"/>
<comment type="caution">
    <text evidence="1">The sequence shown here is derived from an EMBL/GenBank/DDBJ whole genome shotgun (WGS) entry which is preliminary data.</text>
</comment>
<keyword evidence="2" id="KW-1185">Reference proteome</keyword>
<organism evidence="1 2">
    <name type="scientific">Paraliobacillus ryukyuensis</name>
    <dbReference type="NCBI Taxonomy" id="200904"/>
    <lineage>
        <taxon>Bacteria</taxon>
        <taxon>Bacillati</taxon>
        <taxon>Bacillota</taxon>
        <taxon>Bacilli</taxon>
        <taxon>Bacillales</taxon>
        <taxon>Bacillaceae</taxon>
        <taxon>Paraliobacillus</taxon>
    </lineage>
</organism>
<reference evidence="1 2" key="1">
    <citation type="submission" date="2018-06" db="EMBL/GenBank/DDBJ databases">
        <title>Genomic Encyclopedia of Type Strains, Phase IV (KMG-IV): sequencing the most valuable type-strain genomes for metagenomic binning, comparative biology and taxonomic classification.</title>
        <authorList>
            <person name="Goeker M."/>
        </authorList>
    </citation>
    <scope>NUCLEOTIDE SEQUENCE [LARGE SCALE GENOMIC DNA]</scope>
    <source>
        <strain evidence="1 2">DSM 15140</strain>
    </source>
</reference>
<accession>A0A366DWS8</accession>
<sequence length="40" mass="4932">MKKRANLKIRSLFHYGIYYMAYDSSDREESYVNIFNWSFS</sequence>
<gene>
    <name evidence="1" type="ORF">DES48_11012</name>
</gene>
<evidence type="ECO:0000313" key="2">
    <source>
        <dbReference type="Proteomes" id="UP000252254"/>
    </source>
</evidence>
<protein>
    <submittedName>
        <fullName evidence="1">Uncharacterized protein</fullName>
    </submittedName>
</protein>
<name>A0A366DWS8_9BACI</name>
<dbReference type="Proteomes" id="UP000252254">
    <property type="component" value="Unassembled WGS sequence"/>
</dbReference>